<evidence type="ECO:0000313" key="2">
    <source>
        <dbReference type="EMBL" id="GFQ89889.1"/>
    </source>
</evidence>
<keyword evidence="1" id="KW-1133">Transmembrane helix</keyword>
<dbReference type="AlphaFoldDB" id="A0A8X6HNF7"/>
<keyword evidence="1" id="KW-0472">Membrane</keyword>
<protein>
    <recommendedName>
        <fullName evidence="4">Monocarboxylate transporter</fullName>
    </recommendedName>
</protein>
<feature type="transmembrane region" description="Helical" evidence="1">
    <location>
        <begin position="54"/>
        <end position="75"/>
    </location>
</feature>
<dbReference type="Pfam" id="PF07690">
    <property type="entry name" value="MFS_1"/>
    <property type="match status" value="1"/>
</dbReference>
<dbReference type="GO" id="GO:0022857">
    <property type="term" value="F:transmembrane transporter activity"/>
    <property type="evidence" value="ECO:0007669"/>
    <property type="project" value="InterPro"/>
</dbReference>
<reference evidence="2" key="1">
    <citation type="submission" date="2020-07" db="EMBL/GenBank/DDBJ databases">
        <title>Multicomponent nature underlies the extraordinary mechanical properties of spider dragline silk.</title>
        <authorList>
            <person name="Kono N."/>
            <person name="Nakamura H."/>
            <person name="Mori M."/>
            <person name="Yoshida Y."/>
            <person name="Ohtoshi R."/>
            <person name="Malay A.D."/>
            <person name="Moran D.A.P."/>
            <person name="Tomita M."/>
            <person name="Numata K."/>
            <person name="Arakawa K."/>
        </authorList>
    </citation>
    <scope>NUCLEOTIDE SEQUENCE</scope>
</reference>
<feature type="transmembrane region" description="Helical" evidence="1">
    <location>
        <begin position="82"/>
        <end position="102"/>
    </location>
</feature>
<comment type="caution">
    <text evidence="2">The sequence shown here is derived from an EMBL/GenBank/DDBJ whole genome shotgun (WGS) entry which is preliminary data.</text>
</comment>
<dbReference type="OrthoDB" id="6511608at2759"/>
<dbReference type="EMBL" id="BMAO01033487">
    <property type="protein sequence ID" value="GFQ89889.1"/>
    <property type="molecule type" value="Genomic_DNA"/>
</dbReference>
<keyword evidence="3" id="KW-1185">Reference proteome</keyword>
<dbReference type="PANTHER" id="PTHR11360:SF93">
    <property type="entry name" value="MONOCARBOXYLATE TRANSPORTER 7-LIKE PROTEIN"/>
    <property type="match status" value="1"/>
</dbReference>
<dbReference type="InterPro" id="IPR011701">
    <property type="entry name" value="MFS"/>
</dbReference>
<dbReference type="InterPro" id="IPR050327">
    <property type="entry name" value="Proton-linked_MCT"/>
</dbReference>
<dbReference type="InterPro" id="IPR036259">
    <property type="entry name" value="MFS_trans_sf"/>
</dbReference>
<dbReference type="PANTHER" id="PTHR11360">
    <property type="entry name" value="MONOCARBOXYLATE TRANSPORTER"/>
    <property type="match status" value="1"/>
</dbReference>
<keyword evidence="1" id="KW-0812">Transmembrane</keyword>
<gene>
    <name evidence="2" type="primary">AVEN_227835_1</name>
    <name evidence="2" type="ORF">TNCT_692051</name>
</gene>
<dbReference type="SUPFAM" id="SSF103473">
    <property type="entry name" value="MFS general substrate transporter"/>
    <property type="match status" value="1"/>
</dbReference>
<organism evidence="2 3">
    <name type="scientific">Trichonephila clavata</name>
    <name type="common">Joro spider</name>
    <name type="synonym">Nephila clavata</name>
    <dbReference type="NCBI Taxonomy" id="2740835"/>
    <lineage>
        <taxon>Eukaryota</taxon>
        <taxon>Metazoa</taxon>
        <taxon>Ecdysozoa</taxon>
        <taxon>Arthropoda</taxon>
        <taxon>Chelicerata</taxon>
        <taxon>Arachnida</taxon>
        <taxon>Araneae</taxon>
        <taxon>Araneomorphae</taxon>
        <taxon>Entelegynae</taxon>
        <taxon>Araneoidea</taxon>
        <taxon>Nephilidae</taxon>
        <taxon>Trichonephila</taxon>
    </lineage>
</organism>
<feature type="transmembrane region" description="Helical" evidence="1">
    <location>
        <begin position="167"/>
        <end position="190"/>
    </location>
</feature>
<dbReference type="Gene3D" id="1.20.1250.20">
    <property type="entry name" value="MFS general substrate transporter like domains"/>
    <property type="match status" value="1"/>
</dbReference>
<accession>A0A8X6HNF7</accession>
<evidence type="ECO:0000256" key="1">
    <source>
        <dbReference type="SAM" id="Phobius"/>
    </source>
</evidence>
<feature type="transmembrane region" description="Helical" evidence="1">
    <location>
        <begin position="108"/>
        <end position="131"/>
    </location>
</feature>
<proteinExistence type="predicted"/>
<dbReference type="Proteomes" id="UP000887116">
    <property type="component" value="Unassembled WGS sequence"/>
</dbReference>
<evidence type="ECO:0008006" key="4">
    <source>
        <dbReference type="Google" id="ProtNLM"/>
    </source>
</evidence>
<feature type="transmembrane region" description="Helical" evidence="1">
    <location>
        <begin position="236"/>
        <end position="254"/>
    </location>
</feature>
<evidence type="ECO:0000313" key="3">
    <source>
        <dbReference type="Proteomes" id="UP000887116"/>
    </source>
</evidence>
<sequence>MEVTRIEQHAYIKIAVLRRRNAMECHSEFVKALGNNALPYRTVAWWVGRFQQGLWLGSLSVSLGLFLSPFIVAFCRRKSTRLTAVFGGLTAALGCLFTSFASQMHQVFLSYGFVMALGLSLARVTSSLMIGQYFKRRREKVEAIVSSGTGCGVILFSYSFAKIIRVLGWRLGLHAVTGMAVIPFFVGICYRSASLYHPQRRAILHLKNQRKKIKDKSGVSDKPPFFDWSPLRNGSILVSMLSAALCAFGLYSPFFHLPNVVIEIVDIPERLRGKSNLCTNSKFRIPNDSAIDP</sequence>
<name>A0A8X6HNF7_TRICU</name>